<dbReference type="Proteomes" id="UP000832011">
    <property type="component" value="Chromosome"/>
</dbReference>
<dbReference type="EMBL" id="CP091511">
    <property type="protein sequence ID" value="UOO88186.1"/>
    <property type="molecule type" value="Genomic_DNA"/>
</dbReference>
<reference evidence="3 4" key="1">
    <citation type="journal article" date="2022" name="Res Sq">
        <title>Evolution of multicellular longitudinally dividing oral cavity symbionts (Neisseriaceae).</title>
        <authorList>
            <person name="Nyongesa S."/>
            <person name="Weber P."/>
            <person name="Bernet E."/>
            <person name="Pullido F."/>
            <person name="Nieckarz M."/>
            <person name="Delaby M."/>
            <person name="Nieves C."/>
            <person name="Viehboeck T."/>
            <person name="Krause N."/>
            <person name="Rivera-Millot A."/>
            <person name="Nakamura A."/>
            <person name="Vischer N."/>
            <person name="VanNieuwenhze M."/>
            <person name="Brun Y."/>
            <person name="Cava F."/>
            <person name="Bulgheresi S."/>
            <person name="Veyrier F."/>
        </authorList>
    </citation>
    <scope>NUCLEOTIDE SEQUENCE [LARGE SCALE GENOMIC DNA]</scope>
    <source>
        <strain evidence="3 4">SN4</strain>
    </source>
</reference>
<accession>A0ABY4DXE2</accession>
<evidence type="ECO:0000259" key="2">
    <source>
        <dbReference type="Pfam" id="PF01557"/>
    </source>
</evidence>
<dbReference type="InterPro" id="IPR050772">
    <property type="entry name" value="Hydratase-Decarb/MhpD_sf"/>
</dbReference>
<dbReference type="Gene3D" id="3.90.850.10">
    <property type="entry name" value="Fumarylacetoacetase-like, C-terminal domain"/>
    <property type="match status" value="1"/>
</dbReference>
<dbReference type="SUPFAM" id="SSF56529">
    <property type="entry name" value="FAH"/>
    <property type="match status" value="1"/>
</dbReference>
<evidence type="ECO:0000313" key="4">
    <source>
        <dbReference type="Proteomes" id="UP000832011"/>
    </source>
</evidence>
<dbReference type="InterPro" id="IPR036663">
    <property type="entry name" value="Fumarylacetoacetase_C_sf"/>
</dbReference>
<protein>
    <submittedName>
        <fullName evidence="3">Fumarylacetoacetate hydrolase family protein</fullName>
    </submittedName>
</protein>
<dbReference type="PANTHER" id="PTHR30143">
    <property type="entry name" value="ACID HYDRATASE"/>
    <property type="match status" value="1"/>
</dbReference>
<keyword evidence="3" id="KW-0378">Hydrolase</keyword>
<evidence type="ECO:0000313" key="3">
    <source>
        <dbReference type="EMBL" id="UOO88186.1"/>
    </source>
</evidence>
<dbReference type="RefSeq" id="WP_058356383.1">
    <property type="nucleotide sequence ID" value="NZ_CABKVG010000009.1"/>
</dbReference>
<dbReference type="GO" id="GO:0016787">
    <property type="term" value="F:hydrolase activity"/>
    <property type="evidence" value="ECO:0007669"/>
    <property type="project" value="UniProtKB-KW"/>
</dbReference>
<organism evidence="3 4">
    <name type="scientific">Vitreoscilla massiliensis</name>
    <dbReference type="NCBI Taxonomy" id="1689272"/>
    <lineage>
        <taxon>Bacteria</taxon>
        <taxon>Pseudomonadati</taxon>
        <taxon>Pseudomonadota</taxon>
        <taxon>Betaproteobacteria</taxon>
        <taxon>Neisseriales</taxon>
        <taxon>Neisseriaceae</taxon>
        <taxon>Vitreoscilla</taxon>
    </lineage>
</organism>
<proteinExistence type="predicted"/>
<feature type="domain" description="Fumarylacetoacetase-like C-terminal" evidence="2">
    <location>
        <begin position="97"/>
        <end position="249"/>
    </location>
</feature>
<dbReference type="PANTHER" id="PTHR30143:SF0">
    <property type="entry name" value="2-KETO-4-PENTENOATE HYDRATASE"/>
    <property type="match status" value="1"/>
</dbReference>
<name>A0ABY4DXE2_9NEIS</name>
<keyword evidence="1" id="KW-0456">Lyase</keyword>
<keyword evidence="4" id="KW-1185">Reference proteome</keyword>
<sequence>MNLNDIAKRLDDCVLNKQSTASLRTDTPFDLQAAYAIQELGVALREARGEQRVGVKLGFTSREKMKQMGVDHLIWGVITDAMQLEEGGAVDLERFIHPRIEPEVAFITRKPIDRAMNLAEALDAIEGVCPAMEIIDSRYQAFKFTLEDVVADNTSSAGFVLGAMRPVSTDISNCGVNMTENGRLVQAGSTAAILGDPLRCLVQVSQLLAEKGQVLPAGSIIMAGAATAAQAMQKDTVYETTILGLGTVSVRSLA</sequence>
<dbReference type="Pfam" id="PF01557">
    <property type="entry name" value="FAA_hydrolase"/>
    <property type="match status" value="1"/>
</dbReference>
<dbReference type="InterPro" id="IPR011234">
    <property type="entry name" value="Fumarylacetoacetase-like_C"/>
</dbReference>
<gene>
    <name evidence="3" type="ORF">LVJ82_11890</name>
</gene>
<evidence type="ECO:0000256" key="1">
    <source>
        <dbReference type="ARBA" id="ARBA00023239"/>
    </source>
</evidence>